<dbReference type="STRING" id="882083.SacmaDRAFT_5702"/>
<dbReference type="Gene3D" id="1.10.1660.10">
    <property type="match status" value="1"/>
</dbReference>
<dbReference type="eggNOG" id="COG2442">
    <property type="taxonomic scope" value="Bacteria"/>
</dbReference>
<dbReference type="RefSeq" id="WP_009157190.1">
    <property type="nucleotide sequence ID" value="NZ_CM001439.1"/>
</dbReference>
<dbReference type="SUPFAM" id="SSF46689">
    <property type="entry name" value="Homeodomain-like"/>
    <property type="match status" value="1"/>
</dbReference>
<feature type="domain" description="HTH merR-type" evidence="1">
    <location>
        <begin position="8"/>
        <end position="64"/>
    </location>
</feature>
<keyword evidence="3" id="KW-1185">Reference proteome</keyword>
<dbReference type="Proteomes" id="UP000004926">
    <property type="component" value="Chromosome"/>
</dbReference>
<dbReference type="Pfam" id="PF13411">
    <property type="entry name" value="MerR_1"/>
    <property type="match status" value="1"/>
</dbReference>
<accession>H5XC12</accession>
<dbReference type="EMBL" id="CM001439">
    <property type="protein sequence ID" value="EHR53816.1"/>
    <property type="molecule type" value="Genomic_DNA"/>
</dbReference>
<dbReference type="InterPro" id="IPR000551">
    <property type="entry name" value="MerR-type_HTH_dom"/>
</dbReference>
<dbReference type="InterPro" id="IPR009061">
    <property type="entry name" value="DNA-bd_dom_put_sf"/>
</dbReference>
<name>H5XC12_9PSEU</name>
<reference evidence="2 3" key="1">
    <citation type="journal article" date="2012" name="Stand. Genomic Sci.">
        <title>Genome sequence of the ocean sediment bacterium Saccharomonospora marina type strain (XMU15(T)).</title>
        <authorList>
            <person name="Klenk H.P."/>
            <person name="Lu M."/>
            <person name="Lucas S."/>
            <person name="Lapidus A."/>
            <person name="Copeland A."/>
            <person name="Pitluck S."/>
            <person name="Goodwin L.A."/>
            <person name="Han C."/>
            <person name="Tapia R."/>
            <person name="Brambilla E.M."/>
            <person name="Potter G."/>
            <person name="Land M."/>
            <person name="Ivanova N."/>
            <person name="Rohde M."/>
            <person name="Goker M."/>
            <person name="Detter J.C."/>
            <person name="Li W.J."/>
            <person name="Kyrpides N.C."/>
            <person name="Woyke T."/>
        </authorList>
    </citation>
    <scope>NUCLEOTIDE SEQUENCE [LARGE SCALE GENOMIC DNA]</scope>
    <source>
        <strain evidence="2 3">XMU15</strain>
    </source>
</reference>
<dbReference type="InterPro" id="IPR036388">
    <property type="entry name" value="WH-like_DNA-bd_sf"/>
</dbReference>
<dbReference type="AlphaFoldDB" id="H5XC12"/>
<dbReference type="OrthoDB" id="5147072at2"/>
<dbReference type="Pfam" id="PF04255">
    <property type="entry name" value="DUF433"/>
    <property type="match status" value="1"/>
</dbReference>
<dbReference type="GO" id="GO:0003677">
    <property type="term" value="F:DNA binding"/>
    <property type="evidence" value="ECO:0007669"/>
    <property type="project" value="InterPro"/>
</dbReference>
<dbReference type="InterPro" id="IPR009057">
    <property type="entry name" value="Homeodomain-like_sf"/>
</dbReference>
<proteinExistence type="predicted"/>
<evidence type="ECO:0000313" key="2">
    <source>
        <dbReference type="EMBL" id="EHR53816.1"/>
    </source>
</evidence>
<dbReference type="GO" id="GO:0006355">
    <property type="term" value="P:regulation of DNA-templated transcription"/>
    <property type="evidence" value="ECO:0007669"/>
    <property type="project" value="InterPro"/>
</dbReference>
<dbReference type="Gene3D" id="1.10.10.10">
    <property type="entry name" value="Winged helix-like DNA-binding domain superfamily/Winged helix DNA-binding domain"/>
    <property type="match status" value="1"/>
</dbReference>
<dbReference type="InterPro" id="IPR007367">
    <property type="entry name" value="DUF433"/>
</dbReference>
<evidence type="ECO:0000313" key="3">
    <source>
        <dbReference type="Proteomes" id="UP000004926"/>
    </source>
</evidence>
<organism evidence="2 3">
    <name type="scientific">Saccharomonospora marina XMU15</name>
    <dbReference type="NCBI Taxonomy" id="882083"/>
    <lineage>
        <taxon>Bacteria</taxon>
        <taxon>Bacillati</taxon>
        <taxon>Actinomycetota</taxon>
        <taxon>Actinomycetes</taxon>
        <taxon>Pseudonocardiales</taxon>
        <taxon>Pseudonocardiaceae</taxon>
        <taxon>Saccharomonospora</taxon>
    </lineage>
</organism>
<dbReference type="SUPFAM" id="SSF46955">
    <property type="entry name" value="Putative DNA-binding domain"/>
    <property type="match status" value="1"/>
</dbReference>
<gene>
    <name evidence="2" type="ORF">SacmaDRAFT_5702</name>
</gene>
<protein>
    <recommendedName>
        <fullName evidence="1">HTH merR-type domain-containing protein</fullName>
    </recommendedName>
</protein>
<evidence type="ECO:0000259" key="1">
    <source>
        <dbReference type="Pfam" id="PF13411"/>
    </source>
</evidence>
<dbReference type="HOGENOM" id="CLU_1352482_0_0_11"/>
<sequence length="202" mass="22525">MFPTDLTAVLTGASRPQLRRWKATGLLVPEVAVKPRLLYSFRDVVALRTVVRLRSETSLQKVRRAFSTMPALDFTEHPSKYRFGTDGRTIVVADNDGNTIDLVRSPGQYELLSLADIFQPFRTNRGDSVVDFLHPRERLEVRAGRMGGWPTIVETRIPYDTIATLLADGEVPLADVSYYYPGVDAEAAKDALDFHTTVQGVA</sequence>